<protein>
    <recommendedName>
        <fullName evidence="9">Biopterin-dependent aromatic amino acid hydroxylase family profile domain-containing protein</fullName>
    </recommendedName>
</protein>
<evidence type="ECO:0000256" key="4">
    <source>
        <dbReference type="ARBA" id="ARBA00023002"/>
    </source>
</evidence>
<dbReference type="GO" id="GO:0043204">
    <property type="term" value="C:perikaryon"/>
    <property type="evidence" value="ECO:0007669"/>
    <property type="project" value="TreeGrafter"/>
</dbReference>
<dbReference type="InterPro" id="IPR001273">
    <property type="entry name" value="ArAA_hydroxylase"/>
</dbReference>
<evidence type="ECO:0000313" key="10">
    <source>
        <dbReference type="EMBL" id="KAK2176523.1"/>
    </source>
</evidence>
<reference evidence="10" key="1">
    <citation type="journal article" date="2023" name="Mol. Biol. Evol.">
        <title>Third-Generation Sequencing Reveals the Adaptive Role of the Epigenome in Three Deep-Sea Polychaetes.</title>
        <authorList>
            <person name="Perez M."/>
            <person name="Aroh O."/>
            <person name="Sun Y."/>
            <person name="Lan Y."/>
            <person name="Juniper S.K."/>
            <person name="Young C.R."/>
            <person name="Angers B."/>
            <person name="Qian P.Y."/>
        </authorList>
    </citation>
    <scope>NUCLEOTIDE SEQUENCE</scope>
    <source>
        <strain evidence="10">R07B-5</strain>
    </source>
</reference>
<evidence type="ECO:0000256" key="1">
    <source>
        <dbReference type="ARBA" id="ARBA00001954"/>
    </source>
</evidence>
<dbReference type="PROSITE" id="PS00367">
    <property type="entry name" value="BH4_AAA_HYDROXYL_1"/>
    <property type="match status" value="1"/>
</dbReference>
<keyword evidence="3 7" id="KW-0479">Metal-binding</keyword>
<keyword evidence="11" id="KW-1185">Reference proteome</keyword>
<feature type="domain" description="Biopterin-dependent aromatic amino acid hydroxylase family profile" evidence="9">
    <location>
        <begin position="58"/>
        <end position="457"/>
    </location>
</feature>
<comment type="caution">
    <text evidence="10">The sequence shown here is derived from an EMBL/GenBank/DDBJ whole genome shotgun (WGS) entry which is preliminary data.</text>
</comment>
<keyword evidence="5 7" id="KW-0408">Iron</keyword>
<evidence type="ECO:0000256" key="6">
    <source>
        <dbReference type="ARBA" id="ARBA00023033"/>
    </source>
</evidence>
<evidence type="ECO:0000259" key="9">
    <source>
        <dbReference type="PROSITE" id="PS51410"/>
    </source>
</evidence>
<dbReference type="AlphaFoldDB" id="A0AAD9KRW4"/>
<dbReference type="PANTHER" id="PTHR11473:SF15">
    <property type="entry name" value="TYROSINE 3-MONOOXYGENASE"/>
    <property type="match status" value="1"/>
</dbReference>
<dbReference type="InterPro" id="IPR019773">
    <property type="entry name" value="Tyrosine_3-monooxygenase-like"/>
</dbReference>
<feature type="binding site" evidence="7">
    <location>
        <position position="335"/>
    </location>
    <ligand>
        <name>Fe cation</name>
        <dbReference type="ChEBI" id="CHEBI:24875"/>
    </ligand>
</feature>
<proteinExistence type="inferred from homology"/>
<evidence type="ECO:0000313" key="11">
    <source>
        <dbReference type="Proteomes" id="UP001209878"/>
    </source>
</evidence>
<evidence type="ECO:0000256" key="7">
    <source>
        <dbReference type="PIRSR" id="PIRSR000336-1"/>
    </source>
</evidence>
<dbReference type="InterPro" id="IPR019774">
    <property type="entry name" value="Aromatic-AA_hydroxylase_C"/>
</dbReference>
<dbReference type="EMBL" id="JAODUO010000659">
    <property type="protein sequence ID" value="KAK2176523.1"/>
    <property type="molecule type" value="Genomic_DNA"/>
</dbReference>
<dbReference type="PRINTS" id="PR00372">
    <property type="entry name" value="FYWHYDRXLASE"/>
</dbReference>
<dbReference type="InterPro" id="IPR036329">
    <property type="entry name" value="Aro-AA_hydroxylase_C_sf"/>
</dbReference>
<dbReference type="PROSITE" id="PS51410">
    <property type="entry name" value="BH4_AAA_HYDROXYL_2"/>
    <property type="match status" value="1"/>
</dbReference>
<dbReference type="PANTHER" id="PTHR11473">
    <property type="entry name" value="AROMATIC AMINO ACID HYDROXYLASE"/>
    <property type="match status" value="1"/>
</dbReference>
<dbReference type="Pfam" id="PF00351">
    <property type="entry name" value="Biopterin_H"/>
    <property type="match status" value="2"/>
</dbReference>
<comment type="similarity">
    <text evidence="2">Belongs to the biopterin-dependent aromatic amino acid hydroxylase family.</text>
</comment>
<evidence type="ECO:0000256" key="5">
    <source>
        <dbReference type="ARBA" id="ARBA00023004"/>
    </source>
</evidence>
<accession>A0AAD9KRW4</accession>
<dbReference type="InterPro" id="IPR036951">
    <property type="entry name" value="ArAA_hydroxylase_sf"/>
</dbReference>
<dbReference type="Gene3D" id="1.10.800.10">
    <property type="entry name" value="Aromatic amino acid hydroxylase"/>
    <property type="match status" value="2"/>
</dbReference>
<dbReference type="PIRSF" id="PIRSF000336">
    <property type="entry name" value="TH"/>
    <property type="match status" value="1"/>
</dbReference>
<organism evidence="10 11">
    <name type="scientific">Ridgeia piscesae</name>
    <name type="common">Tubeworm</name>
    <dbReference type="NCBI Taxonomy" id="27915"/>
    <lineage>
        <taxon>Eukaryota</taxon>
        <taxon>Metazoa</taxon>
        <taxon>Spiralia</taxon>
        <taxon>Lophotrochozoa</taxon>
        <taxon>Annelida</taxon>
        <taxon>Polychaeta</taxon>
        <taxon>Sedentaria</taxon>
        <taxon>Canalipalpata</taxon>
        <taxon>Sabellida</taxon>
        <taxon>Siboglinidae</taxon>
        <taxon>Ridgeia</taxon>
    </lineage>
</organism>
<sequence>MFRVGSQNSQAAILHVESRVSRRKTAAGFEFLVKIEATRDSVSNLVKSLQSSSIVVDVVILTDKSADEEGIWIPRYISDLDRCTHLLTKFDPDLDYDHPGFSDKEYRERRKDIAEIAFKYKHGRPIPVVEYTLDEIKTWATVYRNLMALYPTHACAEHIRVFSLLERECGYSENNIPQLEDVSNFLKKQTGFQLRPVAGLLSARDFLASLAFRVFQCTQYIRHGSKPDHTVEPDCVHELLGHVPMLADPSFAQFSQEIGLATLGASDRDIEKFATFMSSHIPVHVVTYSSSCRHIFQFMSSHIQFMSSIFQFMSSHIPSSCRHIFQFICTGSPGEFGLCRQAGEVRAYGAGLLSAYGELKYSLSDKPEKKPFEPYLTSVQPYDDQDFQKVYFVSESFDDMKEKVRQYAASIKRPYEVRYDPYTQSIQIFDDKRLIQDVTAVLKGDLNFLHHALEKVHSVTIM</sequence>
<evidence type="ECO:0000256" key="2">
    <source>
        <dbReference type="ARBA" id="ARBA00009712"/>
    </source>
</evidence>
<dbReference type="SUPFAM" id="SSF56534">
    <property type="entry name" value="Aromatic aminoacid monoxygenases, catalytic and oligomerization domains"/>
    <property type="match status" value="1"/>
</dbReference>
<evidence type="ECO:0000256" key="8">
    <source>
        <dbReference type="PIRSR" id="PIRSR601273-2"/>
    </source>
</evidence>
<dbReference type="Proteomes" id="UP001209878">
    <property type="component" value="Unassembled WGS sequence"/>
</dbReference>
<feature type="binding site" evidence="7">
    <location>
        <position position="237"/>
    </location>
    <ligand>
        <name>Fe cation</name>
        <dbReference type="ChEBI" id="CHEBI:24875"/>
    </ligand>
</feature>
<keyword evidence="4" id="KW-0560">Oxidoreductase</keyword>
<dbReference type="GO" id="GO:0004511">
    <property type="term" value="F:tyrosine 3-monooxygenase activity"/>
    <property type="evidence" value="ECO:0007669"/>
    <property type="project" value="TreeGrafter"/>
</dbReference>
<dbReference type="InterPro" id="IPR018301">
    <property type="entry name" value="ArAA_hydroxylase_Fe/CU_BS"/>
</dbReference>
<gene>
    <name evidence="10" type="ORF">NP493_660g05046</name>
</gene>
<dbReference type="GO" id="GO:0030424">
    <property type="term" value="C:axon"/>
    <property type="evidence" value="ECO:0007669"/>
    <property type="project" value="TreeGrafter"/>
</dbReference>
<dbReference type="GO" id="GO:0005737">
    <property type="term" value="C:cytoplasm"/>
    <property type="evidence" value="ECO:0007669"/>
    <property type="project" value="TreeGrafter"/>
</dbReference>
<comment type="cofactor">
    <cofactor evidence="1 8">
        <name>Fe(2+)</name>
        <dbReference type="ChEBI" id="CHEBI:29033"/>
    </cofactor>
</comment>
<keyword evidence="6" id="KW-0503">Monooxygenase</keyword>
<dbReference type="GO" id="GO:0005506">
    <property type="term" value="F:iron ion binding"/>
    <property type="evidence" value="ECO:0007669"/>
    <property type="project" value="InterPro"/>
</dbReference>
<name>A0AAD9KRW4_RIDPI</name>
<dbReference type="GO" id="GO:0009072">
    <property type="term" value="P:aromatic amino acid metabolic process"/>
    <property type="evidence" value="ECO:0007669"/>
    <property type="project" value="InterPro"/>
</dbReference>
<evidence type="ECO:0000256" key="3">
    <source>
        <dbReference type="ARBA" id="ARBA00022723"/>
    </source>
</evidence>
<feature type="binding site" evidence="7">
    <location>
        <position position="242"/>
    </location>
    <ligand>
        <name>Fe cation</name>
        <dbReference type="ChEBI" id="CHEBI:24875"/>
    </ligand>
</feature>